<comment type="caution">
    <text evidence="2">The sequence shown here is derived from an EMBL/GenBank/DDBJ whole genome shotgun (WGS) entry which is preliminary data.</text>
</comment>
<dbReference type="GO" id="GO:0003676">
    <property type="term" value="F:nucleic acid binding"/>
    <property type="evidence" value="ECO:0007669"/>
    <property type="project" value="InterPro"/>
</dbReference>
<evidence type="ECO:0000259" key="1">
    <source>
        <dbReference type="SMART" id="SM00479"/>
    </source>
</evidence>
<dbReference type="RefSeq" id="WP_037497418.1">
    <property type="nucleotide sequence ID" value="NZ_JJMU01000024.1"/>
</dbReference>
<dbReference type="eggNOG" id="COG0847">
    <property type="taxonomic scope" value="Bacteria"/>
</dbReference>
<dbReference type="SUPFAM" id="SSF53098">
    <property type="entry name" value="Ribonuclease H-like"/>
    <property type="match status" value="1"/>
</dbReference>
<dbReference type="OrthoDB" id="9803925at2"/>
<feature type="domain" description="Exonuclease" evidence="1">
    <location>
        <begin position="3"/>
        <end position="190"/>
    </location>
</feature>
<dbReference type="AlphaFoldDB" id="A0A0B8T992"/>
<reference evidence="3" key="1">
    <citation type="submission" date="2014-04" db="EMBL/GenBank/DDBJ databases">
        <title>Whole-Genome optical mapping and complete genome sequence of Sphingobacterium deserti sp. nov., a new spaces isolated from desert in the west of China.</title>
        <authorList>
            <person name="Teng C."/>
            <person name="Zhou Z."/>
            <person name="Li X."/>
            <person name="Chen M."/>
            <person name="Lin M."/>
            <person name="Wang L."/>
            <person name="Su S."/>
            <person name="Zhang C."/>
            <person name="Zhang W."/>
        </authorList>
    </citation>
    <scope>NUCLEOTIDE SEQUENCE [LARGE SCALE GENOMIC DNA]</scope>
    <source>
        <strain evidence="3">ACCC05744</strain>
    </source>
</reference>
<dbReference type="STRING" id="1229276.DI53_1604"/>
<dbReference type="InterPro" id="IPR036397">
    <property type="entry name" value="RNaseH_sf"/>
</dbReference>
<dbReference type="GO" id="GO:0006259">
    <property type="term" value="P:DNA metabolic process"/>
    <property type="evidence" value="ECO:0007669"/>
    <property type="project" value="UniProtKB-ARBA"/>
</dbReference>
<dbReference type="InterPro" id="IPR013520">
    <property type="entry name" value="Ribonucl_H"/>
</dbReference>
<keyword evidence="3" id="KW-1185">Reference proteome</keyword>
<reference evidence="2 3" key="2">
    <citation type="journal article" date="2015" name="PLoS ONE">
        <title>Whole-Genome Optical Mapping and Finished Genome Sequence of Sphingobacterium deserti sp. nov., a New Species Isolated from the Western Desert of China.</title>
        <authorList>
            <person name="Teng C."/>
            <person name="Zhou Z."/>
            <person name="Molnar I."/>
            <person name="Li X."/>
            <person name="Tang R."/>
            <person name="Chen M."/>
            <person name="Wang L."/>
            <person name="Su S."/>
            <person name="Zhang W."/>
            <person name="Lin M."/>
        </authorList>
    </citation>
    <scope>NUCLEOTIDE SEQUENCE [LARGE SCALE GENOMIC DNA]</scope>
    <source>
        <strain evidence="3">ACCC05744</strain>
    </source>
</reference>
<protein>
    <recommendedName>
        <fullName evidence="1">Exonuclease domain-containing protein</fullName>
    </recommendedName>
</protein>
<accession>A0A0B8T992</accession>
<dbReference type="Proteomes" id="UP000031802">
    <property type="component" value="Unassembled WGS sequence"/>
</dbReference>
<proteinExistence type="predicted"/>
<organism evidence="2 3">
    <name type="scientific">Sphingobacterium deserti</name>
    <dbReference type="NCBI Taxonomy" id="1229276"/>
    <lineage>
        <taxon>Bacteria</taxon>
        <taxon>Pseudomonadati</taxon>
        <taxon>Bacteroidota</taxon>
        <taxon>Sphingobacteriia</taxon>
        <taxon>Sphingobacteriales</taxon>
        <taxon>Sphingobacteriaceae</taxon>
        <taxon>Sphingobacterium</taxon>
    </lineage>
</organism>
<evidence type="ECO:0000313" key="3">
    <source>
        <dbReference type="Proteomes" id="UP000031802"/>
    </source>
</evidence>
<dbReference type="EMBL" id="JJMU01000024">
    <property type="protein sequence ID" value="KGE14575.1"/>
    <property type="molecule type" value="Genomic_DNA"/>
</dbReference>
<gene>
    <name evidence="2" type="ORF">DI53_1604</name>
</gene>
<dbReference type="PATRIC" id="fig|1229276.3.peg.1660"/>
<dbReference type="GO" id="GO:0004527">
    <property type="term" value="F:exonuclease activity"/>
    <property type="evidence" value="ECO:0007669"/>
    <property type="project" value="UniProtKB-ARBA"/>
</dbReference>
<evidence type="ECO:0000313" key="2">
    <source>
        <dbReference type="EMBL" id="KGE14575.1"/>
    </source>
</evidence>
<dbReference type="Pfam" id="PF00929">
    <property type="entry name" value="RNase_T"/>
    <property type="match status" value="1"/>
</dbReference>
<name>A0A0B8T992_9SPHI</name>
<dbReference type="SMART" id="SM00479">
    <property type="entry name" value="EXOIII"/>
    <property type="match status" value="1"/>
</dbReference>
<dbReference type="Gene3D" id="3.30.420.10">
    <property type="entry name" value="Ribonuclease H-like superfamily/Ribonuclease H"/>
    <property type="match status" value="1"/>
</dbReference>
<dbReference type="InterPro" id="IPR012337">
    <property type="entry name" value="RNaseH-like_sf"/>
</dbReference>
<sequence length="190" mass="21867">MAKILFYDLETTGTMYWKNGIHQLSGVVDIDGIAKESFNIRMKPNPNAVIDDAALKIANVTREDLESYGTGMIQGYGQFIKMLGKYVSKFDKKDKFHLCGFRNSGFDDPFMNAWFKQCGDNYFFSWFWGNSLDVSAMASEKFKDERATMPDFKLKTVASKLGIEVDQSKLHDAMYDIELTRQSYYRLCKI</sequence>